<keyword evidence="1" id="KW-0732">Signal</keyword>
<evidence type="ECO:0000256" key="1">
    <source>
        <dbReference type="SAM" id="SignalP"/>
    </source>
</evidence>
<proteinExistence type="predicted"/>
<gene>
    <name evidence="2" type="ORF">GQ61_08450</name>
</gene>
<dbReference type="RefSeq" id="WP_085784865.1">
    <property type="nucleotide sequence ID" value="NZ_CP008743.1"/>
</dbReference>
<dbReference type="KEGG" id="naf:GQ61_08450"/>
<organism evidence="2 3">
    <name type="scientific">Candidatus Nucleicultrix amoebiphila FS5</name>
    <dbReference type="NCBI Taxonomy" id="1414854"/>
    <lineage>
        <taxon>Bacteria</taxon>
        <taxon>Pseudomonadati</taxon>
        <taxon>Pseudomonadota</taxon>
        <taxon>Alphaproteobacteria</taxon>
        <taxon>Holosporales</taxon>
        <taxon>Candidatus Nucleicultricaceae</taxon>
        <taxon>Candidatus Nucleicultrix</taxon>
    </lineage>
</organism>
<keyword evidence="3" id="KW-1185">Reference proteome</keyword>
<protein>
    <submittedName>
        <fullName evidence="2">Uncharacterized protein</fullName>
    </submittedName>
</protein>
<feature type="chain" id="PRO_5012642249" evidence="1">
    <location>
        <begin position="25"/>
        <end position="173"/>
    </location>
</feature>
<evidence type="ECO:0000313" key="2">
    <source>
        <dbReference type="EMBL" id="ARN85308.1"/>
    </source>
</evidence>
<name>A0A1W6N683_9PROT</name>
<reference evidence="2 3" key="1">
    <citation type="submission" date="2014-06" db="EMBL/GenBank/DDBJ databases">
        <title>The genome of the endonuclear symbiont Nucleicultrix amoebiphila.</title>
        <authorList>
            <person name="Schulz F."/>
            <person name="Horn M."/>
        </authorList>
    </citation>
    <scope>NUCLEOTIDE SEQUENCE [LARGE SCALE GENOMIC DNA]</scope>
    <source>
        <strain evidence="2 3">FS5</strain>
    </source>
</reference>
<dbReference type="EMBL" id="CP008743">
    <property type="protein sequence ID" value="ARN85308.1"/>
    <property type="molecule type" value="Genomic_DNA"/>
</dbReference>
<dbReference type="AlphaFoldDB" id="A0A1W6N683"/>
<evidence type="ECO:0000313" key="3">
    <source>
        <dbReference type="Proteomes" id="UP000237351"/>
    </source>
</evidence>
<accession>A0A1W6N683</accession>
<sequence>MLKYIKFMCYIVLSVFLSESPLLATSNAGHELREDEKPITKAASHHEIEELMNAEQTKALLQSTLLPDIEEEVNLSNFISEVIDALYGPLFAEKTHSNSQVNGFIKCLAKKLGEAETTEEKFKATAARLCTHIVIFEKYPELSKITSKLTQLKEATKPGHCIECMKSAIDQIQ</sequence>
<feature type="signal peptide" evidence="1">
    <location>
        <begin position="1"/>
        <end position="24"/>
    </location>
</feature>
<dbReference type="Proteomes" id="UP000237351">
    <property type="component" value="Chromosome"/>
</dbReference>